<dbReference type="InterPro" id="IPR004143">
    <property type="entry name" value="BPL_LPL_catalytic"/>
</dbReference>
<gene>
    <name evidence="7" type="ORF">BLGHR1_16079</name>
</gene>
<dbReference type="GO" id="GO:0009249">
    <property type="term" value="P:protein lipoylation"/>
    <property type="evidence" value="ECO:0007669"/>
    <property type="project" value="InterPro"/>
</dbReference>
<evidence type="ECO:0000256" key="3">
    <source>
        <dbReference type="ARBA" id="ARBA00012334"/>
    </source>
</evidence>
<evidence type="ECO:0000256" key="5">
    <source>
        <dbReference type="ARBA" id="ARBA00023315"/>
    </source>
</evidence>
<dbReference type="UniPathway" id="UPA00538">
    <property type="reaction ID" value="UER00592"/>
</dbReference>
<dbReference type="InterPro" id="IPR045864">
    <property type="entry name" value="aa-tRNA-synth_II/BPL/LPL"/>
</dbReference>
<dbReference type="GO" id="GO:0033819">
    <property type="term" value="F:lipoyl(octanoyl) transferase activity"/>
    <property type="evidence" value="ECO:0007669"/>
    <property type="project" value="UniProtKB-EC"/>
</dbReference>
<feature type="domain" description="BPL/LPL catalytic" evidence="6">
    <location>
        <begin position="64"/>
        <end position="267"/>
    </location>
</feature>
<dbReference type="InterPro" id="IPR000544">
    <property type="entry name" value="Octanoyltransferase"/>
</dbReference>
<evidence type="ECO:0000313" key="8">
    <source>
        <dbReference type="Proteomes" id="UP000275772"/>
    </source>
</evidence>
<keyword evidence="4" id="KW-0808">Transferase</keyword>
<evidence type="ECO:0000256" key="4">
    <source>
        <dbReference type="ARBA" id="ARBA00022679"/>
    </source>
</evidence>
<sequence>MAARQILRRDAMAAKTPSSFLRHVWLRRPIQYDIATSIQNHVAAQHLEYKASQSSSAPLQNPSQPPLPTILTFTTSPVYTLGRRDSLASLPKSTVEALISPMPGIPGDKRRSNTCRAFIHEAQRGGQTTFHGPGQLLIWPIIDLKAAWPGCGPMDVRSYVSLLENCTIRSLSHFDCQSRQTRHPGIWECTGQKKIAALGVHLRRNISSYGVACNLSTDLRFYDRIVACGLKGKGTTSVNEVTGKNIDPAKFANVWVSQMANLLYGQALDSASTPAEPRVQNSDVEELGLPPEITRMIWYMNVPRTVVKWTRNIKKVDLSDMNITSDIPVKYEKNDNGDELLKDLLEMNDQNEAMSRPSFRKCAGIGRWSPPIGPNGSLSVVRKIIR</sequence>
<dbReference type="SUPFAM" id="SSF55681">
    <property type="entry name" value="Class II aaRS and biotin synthetases"/>
    <property type="match status" value="1"/>
</dbReference>
<proteinExistence type="inferred from homology"/>
<evidence type="ECO:0000313" key="7">
    <source>
        <dbReference type="EMBL" id="SZF05278.1"/>
    </source>
</evidence>
<dbReference type="PANTHER" id="PTHR10993:SF7">
    <property type="entry name" value="LIPOYLTRANSFERASE 2, MITOCHONDRIAL-RELATED"/>
    <property type="match status" value="1"/>
</dbReference>
<comment type="pathway">
    <text evidence="1">Protein modification; protein lipoylation via endogenous pathway; protein N(6)-(lipoyl)lysine from octanoyl-[acyl-carrier-protein]: step 1/2.</text>
</comment>
<dbReference type="PROSITE" id="PS51733">
    <property type="entry name" value="BPL_LPL_CATALYTIC"/>
    <property type="match status" value="1"/>
</dbReference>
<accession>A0A383V086</accession>
<evidence type="ECO:0000256" key="2">
    <source>
        <dbReference type="ARBA" id="ARBA00007907"/>
    </source>
</evidence>
<name>A0A383V086_BLUHO</name>
<reference evidence="7 8" key="1">
    <citation type="submission" date="2017-11" db="EMBL/GenBank/DDBJ databases">
        <authorList>
            <person name="Kracher B."/>
        </authorList>
    </citation>
    <scope>NUCLEOTIDE SEQUENCE [LARGE SCALE GENOMIC DNA]</scope>
    <source>
        <strain evidence="7 8">RACE1</strain>
    </source>
</reference>
<comment type="similarity">
    <text evidence="2">Belongs to the LipB family.</text>
</comment>
<evidence type="ECO:0000256" key="1">
    <source>
        <dbReference type="ARBA" id="ARBA00004821"/>
    </source>
</evidence>
<dbReference type="Gene3D" id="3.30.930.10">
    <property type="entry name" value="Bira Bifunctional Protein, Domain 2"/>
    <property type="match status" value="1"/>
</dbReference>
<protein>
    <recommendedName>
        <fullName evidence="3">lipoyl(octanoyl) transferase</fullName>
        <ecNumber evidence="3">2.3.1.181</ecNumber>
    </recommendedName>
</protein>
<dbReference type="EMBL" id="UNSH01000074">
    <property type="protein sequence ID" value="SZF05278.1"/>
    <property type="molecule type" value="Genomic_DNA"/>
</dbReference>
<evidence type="ECO:0000259" key="6">
    <source>
        <dbReference type="PROSITE" id="PS51733"/>
    </source>
</evidence>
<organism evidence="7 8">
    <name type="scientific">Blumeria hordei</name>
    <name type="common">Barley powdery mildew</name>
    <name type="synonym">Blumeria graminis f. sp. hordei</name>
    <dbReference type="NCBI Taxonomy" id="2867405"/>
    <lineage>
        <taxon>Eukaryota</taxon>
        <taxon>Fungi</taxon>
        <taxon>Dikarya</taxon>
        <taxon>Ascomycota</taxon>
        <taxon>Pezizomycotina</taxon>
        <taxon>Leotiomycetes</taxon>
        <taxon>Erysiphales</taxon>
        <taxon>Erysiphaceae</taxon>
        <taxon>Blumeria</taxon>
    </lineage>
</organism>
<dbReference type="PANTHER" id="PTHR10993">
    <property type="entry name" value="OCTANOYLTRANSFERASE"/>
    <property type="match status" value="1"/>
</dbReference>
<dbReference type="VEuPathDB" id="FungiDB:BLGHR1_16079"/>
<dbReference type="Proteomes" id="UP000275772">
    <property type="component" value="Unassembled WGS sequence"/>
</dbReference>
<keyword evidence="5" id="KW-0012">Acyltransferase</keyword>
<dbReference type="NCBIfam" id="TIGR00214">
    <property type="entry name" value="lipB"/>
    <property type="match status" value="1"/>
</dbReference>
<dbReference type="EC" id="2.3.1.181" evidence="3"/>
<dbReference type="Pfam" id="PF21948">
    <property type="entry name" value="LplA-B_cat"/>
    <property type="match status" value="1"/>
</dbReference>
<dbReference type="AlphaFoldDB" id="A0A383V086"/>